<dbReference type="RefSeq" id="WP_044615286.1">
    <property type="nucleotide sequence ID" value="NZ_CP007142.1"/>
</dbReference>
<evidence type="ECO:0000256" key="6">
    <source>
        <dbReference type="ARBA" id="ARBA00017539"/>
    </source>
</evidence>
<dbReference type="KEGG" id="gsn:YC6258_00079"/>
<dbReference type="PANTHER" id="PTHR10395">
    <property type="entry name" value="URICASE AND TRANSTHYRETIN-RELATED"/>
    <property type="match status" value="1"/>
</dbReference>
<evidence type="ECO:0000313" key="12">
    <source>
        <dbReference type="EMBL" id="AJQ92135.1"/>
    </source>
</evidence>
<dbReference type="PANTHER" id="PTHR10395:SF7">
    <property type="entry name" value="5-HYDROXYISOURATE HYDROLASE"/>
    <property type="match status" value="1"/>
</dbReference>
<dbReference type="InterPro" id="IPR000895">
    <property type="entry name" value="Transthyretin/HIU_hydrolase"/>
</dbReference>
<dbReference type="SUPFAM" id="SSF49472">
    <property type="entry name" value="Transthyretin (synonym: prealbumin)"/>
    <property type="match status" value="1"/>
</dbReference>
<proteinExistence type="inferred from homology"/>
<dbReference type="InterPro" id="IPR023416">
    <property type="entry name" value="Transthyretin/HIU_hydrolase_d"/>
</dbReference>
<evidence type="ECO:0000256" key="7">
    <source>
        <dbReference type="ARBA" id="ARBA00022631"/>
    </source>
</evidence>
<evidence type="ECO:0000256" key="1">
    <source>
        <dbReference type="ARBA" id="ARBA00001043"/>
    </source>
</evidence>
<dbReference type="AlphaFoldDB" id="A0A0C5UXU9"/>
<gene>
    <name evidence="12" type="ORF">YC6258_00079</name>
</gene>
<dbReference type="GO" id="GO:0006144">
    <property type="term" value="P:purine nucleobase metabolic process"/>
    <property type="evidence" value="ECO:0007669"/>
    <property type="project" value="UniProtKB-KW"/>
</dbReference>
<comment type="catalytic activity">
    <reaction evidence="1 10">
        <text>5-hydroxyisourate + H2O = 5-hydroxy-2-oxo-4-ureido-2,5-dihydro-1H-imidazole-5-carboxylate + H(+)</text>
        <dbReference type="Rhea" id="RHEA:23736"/>
        <dbReference type="ChEBI" id="CHEBI:15377"/>
        <dbReference type="ChEBI" id="CHEBI:15378"/>
        <dbReference type="ChEBI" id="CHEBI:18072"/>
        <dbReference type="ChEBI" id="CHEBI:58639"/>
        <dbReference type="EC" id="3.5.2.17"/>
    </reaction>
</comment>
<accession>A0A0C5UXU9</accession>
<feature type="binding site" evidence="9">
    <location>
        <position position="105"/>
    </location>
    <ligand>
        <name>substrate</name>
    </ligand>
</feature>
<evidence type="ECO:0000256" key="4">
    <source>
        <dbReference type="ARBA" id="ARBA00011881"/>
    </source>
</evidence>
<keyword evidence="8 10" id="KW-0378">Hydrolase</keyword>
<dbReference type="OrthoDB" id="9792386at2"/>
<evidence type="ECO:0000256" key="10">
    <source>
        <dbReference type="RuleBase" id="RU361270"/>
    </source>
</evidence>
<dbReference type="PATRIC" id="fig|1445510.3.peg.76"/>
<dbReference type="Pfam" id="PF00576">
    <property type="entry name" value="Transthyretin"/>
    <property type="match status" value="1"/>
</dbReference>
<name>A0A0C5UXU9_9GAMM</name>
<dbReference type="Proteomes" id="UP000032266">
    <property type="component" value="Chromosome"/>
</dbReference>
<comment type="similarity">
    <text evidence="3 10">Belongs to the transthyretin family. 5-hydroxyisourate hydrolase subfamily.</text>
</comment>
<evidence type="ECO:0000256" key="3">
    <source>
        <dbReference type="ARBA" id="ARBA00009850"/>
    </source>
</evidence>
<feature type="domain" description="Transthyretin/hydroxyisourate hydrolase" evidence="11">
    <location>
        <begin position="4"/>
        <end position="107"/>
    </location>
</feature>
<dbReference type="Gene3D" id="2.60.40.180">
    <property type="entry name" value="Transthyretin/hydroxyisourate hydrolase domain"/>
    <property type="match status" value="1"/>
</dbReference>
<keyword evidence="13" id="KW-1185">Reference proteome</keyword>
<organism evidence="12 13">
    <name type="scientific">Gynuella sunshinyii YC6258</name>
    <dbReference type="NCBI Taxonomy" id="1445510"/>
    <lineage>
        <taxon>Bacteria</taxon>
        <taxon>Pseudomonadati</taxon>
        <taxon>Pseudomonadota</taxon>
        <taxon>Gammaproteobacteria</taxon>
        <taxon>Oceanospirillales</taxon>
        <taxon>Saccharospirillaceae</taxon>
        <taxon>Gynuella</taxon>
    </lineage>
</organism>
<dbReference type="NCBIfam" id="TIGR02962">
    <property type="entry name" value="hdxy_isourate"/>
    <property type="match status" value="1"/>
</dbReference>
<evidence type="ECO:0000256" key="5">
    <source>
        <dbReference type="ARBA" id="ARBA00012609"/>
    </source>
</evidence>
<dbReference type="EC" id="3.5.2.17" evidence="5 10"/>
<dbReference type="PRINTS" id="PR00189">
    <property type="entry name" value="TRNSTHYRETIN"/>
</dbReference>
<dbReference type="EMBL" id="CP007142">
    <property type="protein sequence ID" value="AJQ92135.1"/>
    <property type="molecule type" value="Genomic_DNA"/>
</dbReference>
<dbReference type="GO" id="GO:0033971">
    <property type="term" value="F:hydroxyisourate hydrolase activity"/>
    <property type="evidence" value="ECO:0007669"/>
    <property type="project" value="UniProtKB-EC"/>
</dbReference>
<evidence type="ECO:0000313" key="13">
    <source>
        <dbReference type="Proteomes" id="UP000032266"/>
    </source>
</evidence>
<evidence type="ECO:0000259" key="11">
    <source>
        <dbReference type="Pfam" id="PF00576"/>
    </source>
</evidence>
<evidence type="ECO:0000256" key="9">
    <source>
        <dbReference type="PIRSR" id="PIRSR600895-51"/>
    </source>
</evidence>
<dbReference type="STRING" id="1445510.YC6258_00079"/>
<dbReference type="InterPro" id="IPR023419">
    <property type="entry name" value="Transthyretin_CS"/>
</dbReference>
<sequence>MSSLSTHILDTTAGIPAAGVELTLLRSVENTVLAKGATNEDGRFSDWQLDALPPGDYCLRFDIADYLTTKYGRSFFPHVDIHFCIDEERHYHVPLLISPYGYSTYRGS</sequence>
<feature type="binding site" evidence="9">
    <location>
        <position position="43"/>
    </location>
    <ligand>
        <name>substrate</name>
    </ligand>
</feature>
<dbReference type="HOGENOM" id="CLU_115536_1_0_6"/>
<reference evidence="12 13" key="1">
    <citation type="submission" date="2014-01" db="EMBL/GenBank/DDBJ databases">
        <title>Full genme sequencing of cellulolytic bacterium Gynuella sunshinyii YC6258T gen. nov., sp. nov.</title>
        <authorList>
            <person name="Khan H."/>
            <person name="Chung E.J."/>
            <person name="Chung Y.R."/>
        </authorList>
    </citation>
    <scope>NUCLEOTIDE SEQUENCE [LARGE SCALE GENOMIC DNA]</scope>
    <source>
        <strain evidence="12 13">YC6258</strain>
    </source>
</reference>
<comment type="function">
    <text evidence="2">Catalyzes the hydrolysis of 5-hydroxyisourate (HIU) to 2-oxo-4-hydroxy-4-carboxy-5-ureidoimidazoline (OHCU).</text>
</comment>
<evidence type="ECO:0000256" key="8">
    <source>
        <dbReference type="ARBA" id="ARBA00022801"/>
    </source>
</evidence>
<dbReference type="PROSITE" id="PS00769">
    <property type="entry name" value="TRANSTHYRETIN_2"/>
    <property type="match status" value="1"/>
</dbReference>
<dbReference type="InterPro" id="IPR014306">
    <property type="entry name" value="Hydroxyisourate_hydrolase"/>
</dbReference>
<evidence type="ECO:0000256" key="2">
    <source>
        <dbReference type="ARBA" id="ARBA00002704"/>
    </source>
</evidence>
<protein>
    <recommendedName>
        <fullName evidence="6 10">5-hydroxyisourate hydrolase</fullName>
        <shortName evidence="10">HIU hydrolase</shortName>
        <shortName evidence="10">HIUHase</shortName>
        <ecNumber evidence="5 10">3.5.2.17</ecNumber>
    </recommendedName>
</protein>
<keyword evidence="7 10" id="KW-0659">Purine metabolism</keyword>
<comment type="subunit">
    <text evidence="4 10">Homotetramer.</text>
</comment>
<feature type="binding site" evidence="9">
    <location>
        <position position="7"/>
    </location>
    <ligand>
        <name>substrate</name>
    </ligand>
</feature>
<dbReference type="CDD" id="cd05822">
    <property type="entry name" value="TLP_HIUase"/>
    <property type="match status" value="1"/>
</dbReference>
<dbReference type="InterPro" id="IPR036817">
    <property type="entry name" value="Transthyretin/HIU_hydrolase_sf"/>
</dbReference>